<evidence type="ECO:0000313" key="3">
    <source>
        <dbReference type="Proteomes" id="UP000559626"/>
    </source>
</evidence>
<organism evidence="2 3">
    <name type="scientific">Hymenobacter polaris</name>
    <dbReference type="NCBI Taxonomy" id="2682546"/>
    <lineage>
        <taxon>Bacteria</taxon>
        <taxon>Pseudomonadati</taxon>
        <taxon>Bacteroidota</taxon>
        <taxon>Cytophagia</taxon>
        <taxon>Cytophagales</taxon>
        <taxon>Hymenobacteraceae</taxon>
        <taxon>Hymenobacter</taxon>
    </lineage>
</organism>
<reference evidence="2 3" key="1">
    <citation type="submission" date="2020-04" db="EMBL/GenBank/DDBJ databases">
        <title>Hymenobacter polaris sp. nov., isolated from Arctic soil.</title>
        <authorList>
            <person name="Dahal R.H."/>
        </authorList>
    </citation>
    <scope>NUCLEOTIDE SEQUENCE [LARGE SCALE GENOMIC DNA]</scope>
    <source>
        <strain evidence="2 3">RP-2-7</strain>
    </source>
</reference>
<gene>
    <name evidence="2" type="ORF">HHL22_15045</name>
</gene>
<proteinExistence type="predicted"/>
<dbReference type="Proteomes" id="UP000559626">
    <property type="component" value="Unassembled WGS sequence"/>
</dbReference>
<evidence type="ECO:0000256" key="1">
    <source>
        <dbReference type="SAM" id="SignalP"/>
    </source>
</evidence>
<sequence length="245" mass="27338">MRFLQTVLLLALGALVAAPAAQAQRVEVAGLSASFNVSQSWVRESDLQLGRYLLGTTPRSVRFDDTGNRYSAYARIRLGEGAYFAQPELAYTSVLSSRYDLSYPGDPGPPSAPDYQSASSGPFGYRIRRAEVAALVGRHLGPRFYVLAGPVLARQFRNSADGQSSTAAVYRSLYEAVEPVQLLAQAGLGLQVWRLDFGLRYEQSLTPYTRQVTYQGQTQDFHQRTNQFILSLGVLLYDRNQRWRR</sequence>
<feature type="signal peptide" evidence="1">
    <location>
        <begin position="1"/>
        <end position="23"/>
    </location>
</feature>
<keyword evidence="1" id="KW-0732">Signal</keyword>
<evidence type="ECO:0000313" key="2">
    <source>
        <dbReference type="EMBL" id="NML66523.1"/>
    </source>
</evidence>
<dbReference type="EMBL" id="JABBGH010000002">
    <property type="protein sequence ID" value="NML66523.1"/>
    <property type="molecule type" value="Genomic_DNA"/>
</dbReference>
<dbReference type="AlphaFoldDB" id="A0A7Y0FN38"/>
<protein>
    <recommendedName>
        <fullName evidence="4">PorT family protein</fullName>
    </recommendedName>
</protein>
<comment type="caution">
    <text evidence="2">The sequence shown here is derived from an EMBL/GenBank/DDBJ whole genome shotgun (WGS) entry which is preliminary data.</text>
</comment>
<accession>A0A7Y0FN38</accession>
<dbReference type="RefSeq" id="WP_169532160.1">
    <property type="nucleotide sequence ID" value="NZ_JABBGH010000002.1"/>
</dbReference>
<evidence type="ECO:0008006" key="4">
    <source>
        <dbReference type="Google" id="ProtNLM"/>
    </source>
</evidence>
<keyword evidence="3" id="KW-1185">Reference proteome</keyword>
<name>A0A7Y0FN38_9BACT</name>
<feature type="chain" id="PRO_5031023471" description="PorT family protein" evidence="1">
    <location>
        <begin position="24"/>
        <end position="245"/>
    </location>
</feature>